<dbReference type="InterPro" id="IPR043502">
    <property type="entry name" value="DNA/RNA_pol_sf"/>
</dbReference>
<keyword evidence="2" id="KW-0235">DNA replication</keyword>
<dbReference type="CDD" id="cd06444">
    <property type="entry name" value="DNA_pol_A"/>
    <property type="match status" value="1"/>
</dbReference>
<dbReference type="EMBL" id="JBHUEE010000007">
    <property type="protein sequence ID" value="MFD1718767.1"/>
    <property type="molecule type" value="Genomic_DNA"/>
</dbReference>
<evidence type="ECO:0000259" key="5">
    <source>
        <dbReference type="SMART" id="SM00482"/>
    </source>
</evidence>
<dbReference type="SUPFAM" id="SSF56672">
    <property type="entry name" value="DNA/RNA polymerases"/>
    <property type="match status" value="1"/>
</dbReference>
<protein>
    <recommendedName>
        <fullName evidence="1">DNA-directed DNA polymerase</fullName>
        <ecNumber evidence="1">2.7.7.7</ecNumber>
    </recommendedName>
</protein>
<evidence type="ECO:0000256" key="1">
    <source>
        <dbReference type="ARBA" id="ARBA00012417"/>
    </source>
</evidence>
<dbReference type="PANTHER" id="PTHR10133:SF27">
    <property type="entry name" value="DNA POLYMERASE NU"/>
    <property type="match status" value="1"/>
</dbReference>
<keyword evidence="6" id="KW-0378">Hydrolase</keyword>
<evidence type="ECO:0000256" key="2">
    <source>
        <dbReference type="ARBA" id="ARBA00022705"/>
    </source>
</evidence>
<dbReference type="NCBIfam" id="NF011538">
    <property type="entry name" value="PRK14975.1-1"/>
    <property type="match status" value="1"/>
</dbReference>
<proteinExistence type="predicted"/>
<dbReference type="InterPro" id="IPR001098">
    <property type="entry name" value="DNA-dir_DNA_pol_A_palm_dom"/>
</dbReference>
<dbReference type="Proteomes" id="UP001597277">
    <property type="component" value="Unassembled WGS sequence"/>
</dbReference>
<evidence type="ECO:0000256" key="3">
    <source>
        <dbReference type="ARBA" id="ARBA00049244"/>
    </source>
</evidence>
<dbReference type="InterPro" id="IPR002298">
    <property type="entry name" value="DNA_polymerase_A"/>
</dbReference>
<dbReference type="EC" id="2.7.7.7" evidence="1"/>
<evidence type="ECO:0000313" key="6">
    <source>
        <dbReference type="EMBL" id="MFD1718767.1"/>
    </source>
</evidence>
<evidence type="ECO:0000256" key="4">
    <source>
        <dbReference type="SAM" id="MobiDB-lite"/>
    </source>
</evidence>
<dbReference type="Gene3D" id="1.10.150.20">
    <property type="entry name" value="5' to 3' exonuclease, C-terminal subdomain"/>
    <property type="match status" value="1"/>
</dbReference>
<name>A0ABW4L8E7_9MICO</name>
<accession>A0ABW4L8E7</accession>
<comment type="caution">
    <text evidence="6">The sequence shown here is derived from an EMBL/GenBank/DDBJ whole genome shotgun (WGS) entry which is preliminary data.</text>
</comment>
<keyword evidence="7" id="KW-1185">Reference proteome</keyword>
<reference evidence="7" key="1">
    <citation type="journal article" date="2019" name="Int. J. Syst. Evol. Microbiol.">
        <title>The Global Catalogue of Microorganisms (GCM) 10K type strain sequencing project: providing services to taxonomists for standard genome sequencing and annotation.</title>
        <authorList>
            <consortium name="The Broad Institute Genomics Platform"/>
            <consortium name="The Broad Institute Genome Sequencing Center for Infectious Disease"/>
            <person name="Wu L."/>
            <person name="Ma J."/>
        </authorList>
    </citation>
    <scope>NUCLEOTIDE SEQUENCE [LARGE SCALE GENOMIC DNA]</scope>
    <source>
        <strain evidence="7">JCM 17130</strain>
    </source>
</reference>
<gene>
    <name evidence="6" type="ORF">ACFSE6_13040</name>
</gene>
<keyword evidence="6" id="KW-0269">Exonuclease</keyword>
<dbReference type="Pfam" id="PF00476">
    <property type="entry name" value="DNA_pol_A"/>
    <property type="match status" value="1"/>
</dbReference>
<evidence type="ECO:0000313" key="7">
    <source>
        <dbReference type="Proteomes" id="UP001597277"/>
    </source>
</evidence>
<comment type="catalytic activity">
    <reaction evidence="3">
        <text>DNA(n) + a 2'-deoxyribonucleoside 5'-triphosphate = DNA(n+1) + diphosphate</text>
        <dbReference type="Rhea" id="RHEA:22508"/>
        <dbReference type="Rhea" id="RHEA-COMP:17339"/>
        <dbReference type="Rhea" id="RHEA-COMP:17340"/>
        <dbReference type="ChEBI" id="CHEBI:33019"/>
        <dbReference type="ChEBI" id="CHEBI:61560"/>
        <dbReference type="ChEBI" id="CHEBI:173112"/>
        <dbReference type="EC" id="2.7.7.7"/>
    </reaction>
</comment>
<dbReference type="RefSeq" id="WP_388007721.1">
    <property type="nucleotide sequence ID" value="NZ_JBHUEE010000007.1"/>
</dbReference>
<dbReference type="SMART" id="SM00482">
    <property type="entry name" value="POLAc"/>
    <property type="match status" value="1"/>
</dbReference>
<feature type="region of interest" description="Disordered" evidence="4">
    <location>
        <begin position="399"/>
        <end position="425"/>
    </location>
</feature>
<dbReference type="GO" id="GO:0004527">
    <property type="term" value="F:exonuclease activity"/>
    <property type="evidence" value="ECO:0007669"/>
    <property type="project" value="UniProtKB-KW"/>
</dbReference>
<organism evidence="6 7">
    <name type="scientific">Georgenia deserti</name>
    <dbReference type="NCBI Taxonomy" id="2093781"/>
    <lineage>
        <taxon>Bacteria</taxon>
        <taxon>Bacillati</taxon>
        <taxon>Actinomycetota</taxon>
        <taxon>Actinomycetes</taxon>
        <taxon>Micrococcales</taxon>
        <taxon>Bogoriellaceae</taxon>
        <taxon>Georgenia</taxon>
    </lineage>
</organism>
<feature type="domain" description="DNA-directed DNA polymerase family A palm" evidence="5">
    <location>
        <begin position="298"/>
        <end position="513"/>
    </location>
</feature>
<dbReference type="PANTHER" id="PTHR10133">
    <property type="entry name" value="DNA POLYMERASE I"/>
    <property type="match status" value="1"/>
</dbReference>
<dbReference type="Gene3D" id="3.30.70.370">
    <property type="match status" value="1"/>
</dbReference>
<keyword evidence="6" id="KW-0540">Nuclease</keyword>
<sequence length="554" mass="59734">MEVVVTPRGEQVVLDGEPCGRETLPFEALPGRVRDLETEHAPRWVLSDTARVYPQLVTAGVRIARSHDLRLARAVLDPGHASDGAWDAPAHETREPTLLDGLAPELTADDLLAEHRRQRAAVADSPAPGRLRLLLAAESAGALAATEMSHDGLPWDRAVHDQVLTDLLGPRPHPGTRPRVLEALAAQVRDRVSAPSLNPDSAPELLRALQSAGLEVDSTRKHELQRLDHPVIAPLLEYKRLARLLAANGWTWLDEWVRPLPGTAADGRAPGRFHPEYVVSGVVTGRWATSGGGALQLPKQIRRAVVADAGWRFVVADAAQLEPRVLAAMAGDEAMASAARGSDLYQGLVDQGVVDTRAHAKVAMLGALYGSTSGEAGRLMPRLMRAYPRATGVVEEAARDGERGTPVRTWLGRPSPAPPPAWHEAQRRAGQEDAEAGEVRRARQAARDWGRFTRNFVVQGTAAEWASCWLADLRGRLRSLGAGRTWSGPDGRIGPHLVFFLHDEVVVHTPADVADEVAEAVRAAAGTAGQLLFGTFPVEFPVEVSVVETYADAD</sequence>